<dbReference type="HOGENOM" id="CLU_1718453_0_0_6"/>
<gene>
    <name evidence="1" type="ORF">HMPREF0027_2115</name>
</gene>
<dbReference type="Proteomes" id="UP000005467">
    <property type="component" value="Unassembled WGS sequence"/>
</dbReference>
<dbReference type="RefSeq" id="WP_005624697.1">
    <property type="nucleotide sequence ID" value="NZ_GL831081.1"/>
</dbReference>
<keyword evidence="2" id="KW-1185">Reference proteome</keyword>
<reference evidence="1 2" key="1">
    <citation type="submission" date="2011-01" db="EMBL/GenBank/DDBJ databases">
        <authorList>
            <person name="Muzny D."/>
            <person name="Qin X."/>
            <person name="Deng J."/>
            <person name="Jiang H."/>
            <person name="Liu Y."/>
            <person name="Qu J."/>
            <person name="Song X.-Z."/>
            <person name="Zhang L."/>
            <person name="Thornton R."/>
            <person name="Coyle M."/>
            <person name="Francisco L."/>
            <person name="Jackson L."/>
            <person name="Javaid M."/>
            <person name="Korchina V."/>
            <person name="Kovar C."/>
            <person name="Mata R."/>
            <person name="Mathew T."/>
            <person name="Ngo R."/>
            <person name="Nguyen L."/>
            <person name="Nguyen N."/>
            <person name="Okwuonu G."/>
            <person name="Ongeri F."/>
            <person name="Pham C."/>
            <person name="Simmons D."/>
            <person name="Wilczek-Boney K."/>
            <person name="Hale W."/>
            <person name="Jakkamsetti A."/>
            <person name="Pham P."/>
            <person name="Ruth R."/>
            <person name="San Lucas F."/>
            <person name="Warren J."/>
            <person name="Zhang J."/>
            <person name="Zhao Z."/>
            <person name="Zhou C."/>
            <person name="Zhu D."/>
            <person name="Lee S."/>
            <person name="Bess C."/>
            <person name="Blankenburg K."/>
            <person name="Forbes L."/>
            <person name="Fu Q."/>
            <person name="Gubbala S."/>
            <person name="Hirani K."/>
            <person name="Jayaseelan J.C."/>
            <person name="Lara F."/>
            <person name="Munidasa M."/>
            <person name="Palculict T."/>
            <person name="Patil S."/>
            <person name="Pu L.-L."/>
            <person name="Saada N."/>
            <person name="Tang L."/>
            <person name="Weissenberger G."/>
            <person name="Zhu Y."/>
            <person name="Hemphill L."/>
            <person name="Shang Y."/>
            <person name="Youmans B."/>
            <person name="Ayvaz T."/>
            <person name="Ross M."/>
            <person name="Santibanez J."/>
            <person name="Aqrawi P."/>
            <person name="Gross S."/>
            <person name="Joshi V."/>
            <person name="Fowler G."/>
            <person name="Nazareth L."/>
            <person name="Reid J."/>
            <person name="Worley K."/>
            <person name="Petrosino J."/>
            <person name="Highlander S."/>
            <person name="Gibbs R."/>
        </authorList>
    </citation>
    <scope>NUCLEOTIDE SEQUENCE [LARGE SCALE GENOMIC DNA]</scope>
    <source>
        <strain evidence="1 2">ATCC 25976</strain>
    </source>
</reference>
<dbReference type="AlphaFoldDB" id="E8KJU8"/>
<dbReference type="EMBL" id="AEVG01000136">
    <property type="protein sequence ID" value="EFX90824.1"/>
    <property type="molecule type" value="Genomic_DNA"/>
</dbReference>
<protein>
    <submittedName>
        <fullName evidence="1">Uncharacterized protein</fullName>
    </submittedName>
</protein>
<organism evidence="1 2">
    <name type="scientific">Actinobacillus ureae ATCC 25976</name>
    <dbReference type="NCBI Taxonomy" id="887324"/>
    <lineage>
        <taxon>Bacteria</taxon>
        <taxon>Pseudomonadati</taxon>
        <taxon>Pseudomonadota</taxon>
        <taxon>Gammaproteobacteria</taxon>
        <taxon>Pasteurellales</taxon>
        <taxon>Pasteurellaceae</taxon>
        <taxon>Actinobacillus</taxon>
    </lineage>
</organism>
<proteinExistence type="predicted"/>
<sequence length="152" mass="18022">MMLLRYYELIRKYMVSEQYKSDKNTSGFQAVMDIIGDTYLAMCSYKKIDKNQVDKYLSYVHVYGILNILELQQDAIKAIYKCLLDRKYNPDKDNELKDIREVRNKETSHSVEYIRKEDKFQGYGIIRSSLSIASFEYYSFSDNCSHIQVNII</sequence>
<comment type="caution">
    <text evidence="1">The sequence shown here is derived from an EMBL/GenBank/DDBJ whole genome shotgun (WGS) entry which is preliminary data.</text>
</comment>
<evidence type="ECO:0000313" key="1">
    <source>
        <dbReference type="EMBL" id="EFX90824.1"/>
    </source>
</evidence>
<evidence type="ECO:0000313" key="2">
    <source>
        <dbReference type="Proteomes" id="UP000005467"/>
    </source>
</evidence>
<name>E8KJU8_9PAST</name>
<accession>E8KJU8</accession>